<protein>
    <submittedName>
        <fullName evidence="2">Uncharacterized protein</fullName>
    </submittedName>
</protein>
<feature type="transmembrane region" description="Helical" evidence="1">
    <location>
        <begin position="36"/>
        <end position="56"/>
    </location>
</feature>
<evidence type="ECO:0000313" key="2">
    <source>
        <dbReference type="Ensembl" id="ENSBOBP00000017475.1"/>
    </source>
</evidence>
<evidence type="ECO:0000313" key="3">
    <source>
        <dbReference type="Proteomes" id="UP000694567"/>
    </source>
</evidence>
<sequence>SAADPSVSPSGTSRPINLASGVCLPPTPHLVSVEEGYIVGMLLGFDGFVSLALFSLKLD</sequence>
<proteinExistence type="predicted"/>
<name>A0A8C0FEX8_BUBBB</name>
<keyword evidence="1" id="KW-0472">Membrane</keyword>
<reference evidence="2" key="1">
    <citation type="submission" date="2025-08" db="UniProtKB">
        <authorList>
            <consortium name="Ensembl"/>
        </authorList>
    </citation>
    <scope>IDENTIFICATION</scope>
</reference>
<keyword evidence="1" id="KW-0812">Transmembrane</keyword>
<dbReference type="Proteomes" id="UP000694567">
    <property type="component" value="Unplaced"/>
</dbReference>
<dbReference type="Ensembl" id="ENSBOBT00000017868.1">
    <property type="protein sequence ID" value="ENSBOBP00000017475.1"/>
    <property type="gene ID" value="ENSBOBG00000010866.1"/>
</dbReference>
<dbReference type="AlphaFoldDB" id="A0A8C0FEX8"/>
<accession>A0A8C0FEX8</accession>
<evidence type="ECO:0000256" key="1">
    <source>
        <dbReference type="SAM" id="Phobius"/>
    </source>
</evidence>
<keyword evidence="3" id="KW-1185">Reference proteome</keyword>
<organism evidence="2 3">
    <name type="scientific">Bubo bubo</name>
    <name type="common">Eurasian eagle-owl</name>
    <name type="synonym">Strix bubo</name>
    <dbReference type="NCBI Taxonomy" id="30461"/>
    <lineage>
        <taxon>Eukaryota</taxon>
        <taxon>Metazoa</taxon>
        <taxon>Chordata</taxon>
        <taxon>Craniata</taxon>
        <taxon>Vertebrata</taxon>
        <taxon>Euteleostomi</taxon>
        <taxon>Archelosauria</taxon>
        <taxon>Archosauria</taxon>
        <taxon>Dinosauria</taxon>
        <taxon>Saurischia</taxon>
        <taxon>Theropoda</taxon>
        <taxon>Coelurosauria</taxon>
        <taxon>Aves</taxon>
        <taxon>Neognathae</taxon>
        <taxon>Neoaves</taxon>
        <taxon>Telluraves</taxon>
        <taxon>Strigiformes</taxon>
        <taxon>Strigidae</taxon>
        <taxon>Bubo</taxon>
    </lineage>
</organism>
<keyword evidence="1" id="KW-1133">Transmembrane helix</keyword>
<reference evidence="2" key="2">
    <citation type="submission" date="2025-09" db="UniProtKB">
        <authorList>
            <consortium name="Ensembl"/>
        </authorList>
    </citation>
    <scope>IDENTIFICATION</scope>
</reference>